<reference evidence="5 6" key="1">
    <citation type="submission" date="2019-07" db="EMBL/GenBank/DDBJ databases">
        <title>Draft genome assembly of a fouling barnacle, Amphibalanus amphitrite (Darwin, 1854): The first reference genome for Thecostraca.</title>
        <authorList>
            <person name="Kim W."/>
        </authorList>
    </citation>
    <scope>NUCLEOTIDE SEQUENCE [LARGE SCALE GENOMIC DNA]</scope>
    <source>
        <strain evidence="5">SNU_AA5</strain>
        <tissue evidence="5">Soma without cirri and trophi</tissue>
    </source>
</reference>
<gene>
    <name evidence="5" type="primary">ABTB1</name>
    <name evidence="5" type="ORF">FJT64_018612</name>
</gene>
<dbReference type="EMBL" id="VIIS01000312">
    <property type="protein sequence ID" value="KAF0310418.1"/>
    <property type="molecule type" value="Genomic_DNA"/>
</dbReference>
<evidence type="ECO:0000256" key="2">
    <source>
        <dbReference type="ARBA" id="ARBA00023043"/>
    </source>
</evidence>
<evidence type="ECO:0000313" key="6">
    <source>
        <dbReference type="Proteomes" id="UP000440578"/>
    </source>
</evidence>
<dbReference type="PANTHER" id="PTHR46231">
    <property type="entry name" value="ANKYRIN REPEAT AND BTB/POZ DOMAIN-CONTAINING PROTEIN 1"/>
    <property type="match status" value="1"/>
</dbReference>
<protein>
    <submittedName>
        <fullName evidence="5">Ankyrin repeat and BTB/POZ domain-containing protein 1</fullName>
    </submittedName>
</protein>
<dbReference type="InterPro" id="IPR000210">
    <property type="entry name" value="BTB/POZ_dom"/>
</dbReference>
<dbReference type="OrthoDB" id="684045at2759"/>
<dbReference type="AlphaFoldDB" id="A0A6A4X629"/>
<dbReference type="InterPro" id="IPR044515">
    <property type="entry name" value="ABTB1"/>
</dbReference>
<dbReference type="InterPro" id="IPR011333">
    <property type="entry name" value="SKP1/BTB/POZ_sf"/>
</dbReference>
<dbReference type="Gene3D" id="1.25.40.20">
    <property type="entry name" value="Ankyrin repeat-containing domain"/>
    <property type="match status" value="1"/>
</dbReference>
<comment type="caution">
    <text evidence="5">The sequence shown here is derived from an EMBL/GenBank/DDBJ whole genome shotgun (WGS) entry which is preliminary data.</text>
</comment>
<keyword evidence="6" id="KW-1185">Reference proteome</keyword>
<dbReference type="SUPFAM" id="SSF48403">
    <property type="entry name" value="Ankyrin repeat"/>
    <property type="match status" value="1"/>
</dbReference>
<dbReference type="Proteomes" id="UP000440578">
    <property type="component" value="Unassembled WGS sequence"/>
</dbReference>
<feature type="domain" description="BTB" evidence="4">
    <location>
        <begin position="94"/>
        <end position="161"/>
    </location>
</feature>
<dbReference type="CDD" id="cd18296">
    <property type="entry name" value="BTB2_POZ_ABTB1_BPOZ1"/>
    <property type="match status" value="1"/>
</dbReference>
<evidence type="ECO:0000256" key="1">
    <source>
        <dbReference type="ARBA" id="ARBA00022737"/>
    </source>
</evidence>
<dbReference type="CDD" id="cd18295">
    <property type="entry name" value="BTB1_POZ_ABTB1_BPOZ1"/>
    <property type="match status" value="1"/>
</dbReference>
<feature type="region of interest" description="Disordered" evidence="3">
    <location>
        <begin position="392"/>
        <end position="414"/>
    </location>
</feature>
<evidence type="ECO:0000259" key="4">
    <source>
        <dbReference type="PROSITE" id="PS50097"/>
    </source>
</evidence>
<evidence type="ECO:0000313" key="5">
    <source>
        <dbReference type="EMBL" id="KAF0310418.1"/>
    </source>
</evidence>
<accession>A0A6A4X629</accession>
<dbReference type="SUPFAM" id="SSF54695">
    <property type="entry name" value="POZ domain"/>
    <property type="match status" value="2"/>
</dbReference>
<dbReference type="PROSITE" id="PS50097">
    <property type="entry name" value="BTB"/>
    <property type="match status" value="2"/>
</dbReference>
<dbReference type="GO" id="GO:0000151">
    <property type="term" value="C:ubiquitin ligase complex"/>
    <property type="evidence" value="ECO:0007669"/>
    <property type="project" value="TreeGrafter"/>
</dbReference>
<organism evidence="5 6">
    <name type="scientific">Amphibalanus amphitrite</name>
    <name type="common">Striped barnacle</name>
    <name type="synonym">Balanus amphitrite</name>
    <dbReference type="NCBI Taxonomy" id="1232801"/>
    <lineage>
        <taxon>Eukaryota</taxon>
        <taxon>Metazoa</taxon>
        <taxon>Ecdysozoa</taxon>
        <taxon>Arthropoda</taxon>
        <taxon>Crustacea</taxon>
        <taxon>Multicrustacea</taxon>
        <taxon>Cirripedia</taxon>
        <taxon>Thoracica</taxon>
        <taxon>Thoracicalcarea</taxon>
        <taxon>Balanomorpha</taxon>
        <taxon>Balanoidea</taxon>
        <taxon>Balanidae</taxon>
        <taxon>Amphibalaninae</taxon>
        <taxon>Amphibalanus</taxon>
    </lineage>
</organism>
<feature type="region of interest" description="Disordered" evidence="3">
    <location>
        <begin position="527"/>
        <end position="548"/>
    </location>
</feature>
<dbReference type="Pfam" id="PF00651">
    <property type="entry name" value="BTB"/>
    <property type="match status" value="2"/>
</dbReference>
<keyword evidence="2" id="KW-0040">ANK repeat</keyword>
<proteinExistence type="predicted"/>
<dbReference type="InterPro" id="IPR036770">
    <property type="entry name" value="Ankyrin_rpt-contain_sf"/>
</dbReference>
<dbReference type="SMART" id="SM00225">
    <property type="entry name" value="BTB"/>
    <property type="match status" value="2"/>
</dbReference>
<dbReference type="PANTHER" id="PTHR46231:SF1">
    <property type="entry name" value="ANKYRIN REPEAT AND BTB_POZ DOMAIN-CONTAINING PROTEIN 1"/>
    <property type="match status" value="1"/>
</dbReference>
<name>A0A6A4X629_AMPAM</name>
<evidence type="ECO:0000256" key="3">
    <source>
        <dbReference type="SAM" id="MobiDB-lite"/>
    </source>
</evidence>
<dbReference type="Gene3D" id="3.30.710.10">
    <property type="entry name" value="Potassium Channel Kv1.1, Chain A"/>
    <property type="match status" value="2"/>
</dbReference>
<feature type="domain" description="BTB" evidence="4">
    <location>
        <begin position="252"/>
        <end position="323"/>
    </location>
</feature>
<keyword evidence="1" id="KW-0677">Repeat</keyword>
<feature type="compositionally biased region" description="Low complexity" evidence="3">
    <location>
        <begin position="399"/>
        <end position="412"/>
    </location>
</feature>
<dbReference type="GO" id="GO:0005737">
    <property type="term" value="C:cytoplasm"/>
    <property type="evidence" value="ECO:0007669"/>
    <property type="project" value="TreeGrafter"/>
</dbReference>
<sequence>MDTNALFLGCRTGDLAKVKYYACLCGHAELVEYLLEAGARCEANTFDGERCLYGALTDEIRRVLLRRHAVTRQTIRRDVYQEFLRRLLEAHPFSDITFVVHGASFPVHRCVLAARSEYFCDMLDTKWRDRTTVTLTNDLVNPAAFASLLQFLYTGRLETAVADVDDCLRLANQCRLTDLRHQLEEHIARVDEFVSGKPGTRVTQLVLESDEALAELALDLAVMAEQAVPPALCSWAVGTELPLMPKVPPRYADVVFLVEEHRFPAHKVFFCGRSEYFRALLRDPFSESGCDAGVPLITLRGLTAPVFVSMVHFVYQNTATLTESTVLDVLSAADMCLLPGLKRLCGNFLVDLLDRENVLPVLKTARLFQLPKLEDACTQFIAENLDQVLDPLTDPLPGRPAASSPGRPSSGGTLLARSELAIRAKLRRLGSADSAQGAAPAPDRPRSLEEVVVQVDTVSVGRPPPSAAHRPAAPDSAAAARVTSANQLCELAAAAAGASCRPGLSATLPRAAPTPCFYVHPPPAPAGPEPLGGGSPVPRPPASSCGSSRPDTVGGLVCGVPEAEMRGMGVAVCALMLMMSGLAIMADCEEFEQLVAEDARAVVDRQQTDSIAVLDDVRYHVTSAVQTFSDVAEASGKLRLLDDLLDRLGLNA</sequence>